<dbReference type="EMBL" id="PFBW01000225">
    <property type="protein sequence ID" value="PIR76892.1"/>
    <property type="molecule type" value="Genomic_DNA"/>
</dbReference>
<evidence type="ECO:0000256" key="2">
    <source>
        <dbReference type="ARBA" id="ARBA00023125"/>
    </source>
</evidence>
<reference evidence="6" key="1">
    <citation type="submission" date="2017-09" db="EMBL/GenBank/DDBJ databases">
        <title>Depth-based differentiation of microbial function through sediment-hosted aquifers and enrichment of novel symbionts in the deep terrestrial subsurface.</title>
        <authorList>
            <person name="Probst A.J."/>
            <person name="Ladd B."/>
            <person name="Jarett J.K."/>
            <person name="Geller-Mcgrath D.E."/>
            <person name="Sieber C.M.K."/>
            <person name="Emerson J.B."/>
            <person name="Anantharaman K."/>
            <person name="Thomas B.C."/>
            <person name="Malmstrom R."/>
            <person name="Stieglmeier M."/>
            <person name="Klingl A."/>
            <person name="Woyke T."/>
            <person name="Ryan C.M."/>
            <person name="Banfield J.F."/>
        </authorList>
    </citation>
    <scope>NUCLEOTIDE SEQUENCE [LARGE SCALE GENOMIC DNA]</scope>
</reference>
<sequence>MNILQNSQYQKILSHGMKMLGDAWILLIIDQLRKKEKRFSQIEKEILNINPVTLTKRLKKMEQCHLIERDEQAKQTVYYRLTERGQELLPIIDSIEAYIHKHVQAEDCICKKDQ</sequence>
<gene>
    <name evidence="5" type="ORF">COU30_05390</name>
</gene>
<dbReference type="InterPro" id="IPR036390">
    <property type="entry name" value="WH_DNA-bd_sf"/>
</dbReference>
<dbReference type="Pfam" id="PF01638">
    <property type="entry name" value="HxlR"/>
    <property type="match status" value="1"/>
</dbReference>
<organism evidence="5 6">
    <name type="scientific">Candidatus Magasanikbacteria bacterium CG10_big_fil_rev_8_21_14_0_10_38_6</name>
    <dbReference type="NCBI Taxonomy" id="1974647"/>
    <lineage>
        <taxon>Bacteria</taxon>
        <taxon>Candidatus Magasanikiibacteriota</taxon>
    </lineage>
</organism>
<dbReference type="Gene3D" id="1.10.10.10">
    <property type="entry name" value="Winged helix-like DNA-binding domain superfamily/Winged helix DNA-binding domain"/>
    <property type="match status" value="1"/>
</dbReference>
<comment type="caution">
    <text evidence="5">The sequence shown here is derived from an EMBL/GenBank/DDBJ whole genome shotgun (WGS) entry which is preliminary data.</text>
</comment>
<evidence type="ECO:0000313" key="6">
    <source>
        <dbReference type="Proteomes" id="UP000228528"/>
    </source>
</evidence>
<evidence type="ECO:0000313" key="5">
    <source>
        <dbReference type="EMBL" id="PIR76892.1"/>
    </source>
</evidence>
<proteinExistence type="predicted"/>
<dbReference type="SUPFAM" id="SSF46785">
    <property type="entry name" value="Winged helix' DNA-binding domain"/>
    <property type="match status" value="1"/>
</dbReference>
<dbReference type="InterPro" id="IPR036388">
    <property type="entry name" value="WH-like_DNA-bd_sf"/>
</dbReference>
<dbReference type="PROSITE" id="PS51118">
    <property type="entry name" value="HTH_HXLR"/>
    <property type="match status" value="1"/>
</dbReference>
<keyword evidence="2" id="KW-0238">DNA-binding</keyword>
<dbReference type="GO" id="GO:0003677">
    <property type="term" value="F:DNA binding"/>
    <property type="evidence" value="ECO:0007669"/>
    <property type="project" value="UniProtKB-KW"/>
</dbReference>
<evidence type="ECO:0000256" key="1">
    <source>
        <dbReference type="ARBA" id="ARBA00023015"/>
    </source>
</evidence>
<evidence type="ECO:0000259" key="4">
    <source>
        <dbReference type="PROSITE" id="PS51118"/>
    </source>
</evidence>
<feature type="domain" description="HTH hxlR-type" evidence="4">
    <location>
        <begin position="10"/>
        <end position="107"/>
    </location>
</feature>
<dbReference type="PANTHER" id="PTHR33204">
    <property type="entry name" value="TRANSCRIPTIONAL REGULATOR, MARR FAMILY"/>
    <property type="match status" value="1"/>
</dbReference>
<dbReference type="InterPro" id="IPR011991">
    <property type="entry name" value="ArsR-like_HTH"/>
</dbReference>
<dbReference type="Proteomes" id="UP000228528">
    <property type="component" value="Unassembled WGS sequence"/>
</dbReference>
<name>A0A2M6NZJ6_9BACT</name>
<dbReference type="InterPro" id="IPR002577">
    <property type="entry name" value="HTH_HxlR"/>
</dbReference>
<keyword evidence="1" id="KW-0805">Transcription regulation</keyword>
<keyword evidence="3" id="KW-0804">Transcription</keyword>
<protein>
    <recommendedName>
        <fullName evidence="4">HTH hxlR-type domain-containing protein</fullName>
    </recommendedName>
</protein>
<accession>A0A2M6NZJ6</accession>
<dbReference type="AlphaFoldDB" id="A0A2M6NZJ6"/>
<dbReference type="PANTHER" id="PTHR33204:SF18">
    <property type="entry name" value="TRANSCRIPTIONAL REGULATORY PROTEIN"/>
    <property type="match status" value="1"/>
</dbReference>
<dbReference type="CDD" id="cd00090">
    <property type="entry name" value="HTH_ARSR"/>
    <property type="match status" value="1"/>
</dbReference>
<evidence type="ECO:0000256" key="3">
    <source>
        <dbReference type="ARBA" id="ARBA00023163"/>
    </source>
</evidence>